<dbReference type="AlphaFoldDB" id="A0A2N9LCN5"/>
<dbReference type="Pfam" id="PF00589">
    <property type="entry name" value="Phage_integrase"/>
    <property type="match status" value="1"/>
</dbReference>
<name>A0A2N9LCN5_9BACT</name>
<dbReference type="InterPro" id="IPR002104">
    <property type="entry name" value="Integrase_catalytic"/>
</dbReference>
<evidence type="ECO:0000256" key="4">
    <source>
        <dbReference type="PROSITE-ProRule" id="PRU01248"/>
    </source>
</evidence>
<evidence type="ECO:0000256" key="3">
    <source>
        <dbReference type="ARBA" id="ARBA00023172"/>
    </source>
</evidence>
<gene>
    <name evidence="7" type="ORF">SBA5_30257</name>
</gene>
<dbReference type="CDD" id="cd00397">
    <property type="entry name" value="DNA_BRE_C"/>
    <property type="match status" value="1"/>
</dbReference>
<dbReference type="PROSITE" id="PS51898">
    <property type="entry name" value="TYR_RECOMBINASE"/>
    <property type="match status" value="1"/>
</dbReference>
<feature type="domain" description="Tyr recombinase" evidence="5">
    <location>
        <begin position="200"/>
        <end position="390"/>
    </location>
</feature>
<evidence type="ECO:0000256" key="2">
    <source>
        <dbReference type="ARBA" id="ARBA00023125"/>
    </source>
</evidence>
<keyword evidence="1" id="KW-0229">DNA integration</keyword>
<dbReference type="GO" id="GO:0003677">
    <property type="term" value="F:DNA binding"/>
    <property type="evidence" value="ECO:0007669"/>
    <property type="project" value="UniProtKB-UniRule"/>
</dbReference>
<dbReference type="GO" id="GO:0006310">
    <property type="term" value="P:DNA recombination"/>
    <property type="evidence" value="ECO:0007669"/>
    <property type="project" value="UniProtKB-KW"/>
</dbReference>
<dbReference type="InterPro" id="IPR011010">
    <property type="entry name" value="DNA_brk_join_enz"/>
</dbReference>
<dbReference type="InterPro" id="IPR050090">
    <property type="entry name" value="Tyrosine_recombinase_XerCD"/>
</dbReference>
<keyword evidence="3" id="KW-0233">DNA recombination</keyword>
<dbReference type="GO" id="GO:0015074">
    <property type="term" value="P:DNA integration"/>
    <property type="evidence" value="ECO:0007669"/>
    <property type="project" value="UniProtKB-KW"/>
</dbReference>
<dbReference type="Proteomes" id="UP000239735">
    <property type="component" value="Unassembled WGS sequence"/>
</dbReference>
<accession>A0A2N9LCN5</accession>
<keyword evidence="2 4" id="KW-0238">DNA-binding</keyword>
<organism evidence="7 8">
    <name type="scientific">Candidatus Sulfuritelmatomonas gaucii</name>
    <dbReference type="NCBI Taxonomy" id="2043161"/>
    <lineage>
        <taxon>Bacteria</taxon>
        <taxon>Pseudomonadati</taxon>
        <taxon>Acidobacteriota</taxon>
        <taxon>Terriglobia</taxon>
        <taxon>Terriglobales</taxon>
        <taxon>Acidobacteriaceae</taxon>
        <taxon>Candidatus Sulfuritelmatomonas</taxon>
    </lineage>
</organism>
<evidence type="ECO:0000313" key="8">
    <source>
        <dbReference type="Proteomes" id="UP000239735"/>
    </source>
</evidence>
<evidence type="ECO:0000256" key="1">
    <source>
        <dbReference type="ARBA" id="ARBA00022908"/>
    </source>
</evidence>
<dbReference type="SUPFAM" id="SSF56349">
    <property type="entry name" value="DNA breaking-rejoining enzymes"/>
    <property type="match status" value="1"/>
</dbReference>
<evidence type="ECO:0000313" key="7">
    <source>
        <dbReference type="EMBL" id="SPE21050.1"/>
    </source>
</evidence>
<dbReference type="PANTHER" id="PTHR30349">
    <property type="entry name" value="PHAGE INTEGRASE-RELATED"/>
    <property type="match status" value="1"/>
</dbReference>
<dbReference type="Gene3D" id="1.10.150.130">
    <property type="match status" value="1"/>
</dbReference>
<evidence type="ECO:0000259" key="6">
    <source>
        <dbReference type="PROSITE" id="PS51900"/>
    </source>
</evidence>
<reference evidence="8" key="1">
    <citation type="submission" date="2018-02" db="EMBL/GenBank/DDBJ databases">
        <authorList>
            <person name="Hausmann B."/>
        </authorList>
    </citation>
    <scope>NUCLEOTIDE SEQUENCE [LARGE SCALE GENOMIC DNA]</scope>
    <source>
        <strain evidence="8">Peat soil MAG SbA5</strain>
    </source>
</reference>
<proteinExistence type="predicted"/>
<feature type="domain" description="Core-binding (CB)" evidence="6">
    <location>
        <begin position="103"/>
        <end position="184"/>
    </location>
</feature>
<dbReference type="PROSITE" id="PS51900">
    <property type="entry name" value="CB"/>
    <property type="match status" value="1"/>
</dbReference>
<evidence type="ECO:0000259" key="5">
    <source>
        <dbReference type="PROSITE" id="PS51898"/>
    </source>
</evidence>
<sequence length="396" mass="45152">MANKKVVLIRLCKTEKGWRRYRAVIGKNGRVKPGFVIVDGKERKYPNGRYQLRTYVGSRMIYRDAGENAAAALTAQTKTEHLLQAKVAAKEAGVKIEEVPGRLSLTRELNRFVQAAEDRGSNSAAAVYRTAADEFLRIVGKTFADEITPEDILLHQRGLRKRGCEQRTIANRHACITAFLRFCKLDVKTLAPAKPKFEKTVPEVYATEELRTFFGSIKDEHLYLIFEILLKCGLREQEAVYLTWENIDFATGTLRVRSKPEFDFKIKDKEERDLPIPADLLRRLKSYREQHPAGRLVTGTSTDKPNHKLLRTLKRLVKAAGLNCGQCAGCKTHKECERWWLHKFRATCITRLLQSGMDLRTVMKFSGHSDLESVMRYLSPAADTVIKAHVDGVEWM</sequence>
<dbReference type="InterPro" id="IPR044068">
    <property type="entry name" value="CB"/>
</dbReference>
<dbReference type="OrthoDB" id="102818at2"/>
<dbReference type="InterPro" id="IPR010998">
    <property type="entry name" value="Integrase_recombinase_N"/>
</dbReference>
<dbReference type="Gene3D" id="1.10.443.10">
    <property type="entry name" value="Intergrase catalytic core"/>
    <property type="match status" value="1"/>
</dbReference>
<dbReference type="InterPro" id="IPR013762">
    <property type="entry name" value="Integrase-like_cat_sf"/>
</dbReference>
<protein>
    <submittedName>
        <fullName evidence="7">Putative Integrase family protein</fullName>
    </submittedName>
</protein>
<dbReference type="EMBL" id="OKRB01000086">
    <property type="protein sequence ID" value="SPE21050.1"/>
    <property type="molecule type" value="Genomic_DNA"/>
</dbReference>